<evidence type="ECO:0000313" key="1">
    <source>
        <dbReference type="EMBL" id="XBJ30115.1"/>
    </source>
</evidence>
<dbReference type="EMBL" id="CP155620">
    <property type="protein sequence ID" value="XBJ30115.1"/>
    <property type="molecule type" value="Genomic_DNA"/>
</dbReference>
<sequence length="173" mass="20726">MADFSVFKNKYNQYEDTLKNTSYDKENDKYLCLKENRVINFENLSLSLETNKGVKKVDALFCQTNNVFLVEFKNQKQSNVDKQEIIQKFKDSIILLKKLFKENNIAFKNYIIYLYLVIKDGNNSQIYKKRQIGNEIEYAMKADDFLNKFEIKCDPRQSFLPIYQRIFNERCEI</sequence>
<proteinExistence type="predicted"/>
<gene>
    <name evidence="1" type="ORF">AAH949_04630</name>
</gene>
<dbReference type="AlphaFoldDB" id="A0AAU7EA12"/>
<reference evidence="1" key="1">
    <citation type="submission" date="2024-05" db="EMBL/GenBank/DDBJ databases">
        <title>Campylobacter coli isolated from environmental waters in Slovenia.</title>
        <authorList>
            <person name="Zautner A.E."/>
            <person name="Bunk B."/>
            <person name="Riedel T."/>
            <person name="Sproeer C."/>
        </authorList>
    </citation>
    <scope>NUCLEOTIDE SEQUENCE</scope>
    <source>
        <strain evidence="1">CCS1377</strain>
    </source>
</reference>
<accession>A0AAU7EA12</accession>
<organism evidence="1">
    <name type="scientific">Campylobacter sp. CCS1377</name>
    <dbReference type="NCBI Taxonomy" id="3158229"/>
    <lineage>
        <taxon>Bacteria</taxon>
        <taxon>Pseudomonadati</taxon>
        <taxon>Campylobacterota</taxon>
        <taxon>Epsilonproteobacteria</taxon>
        <taxon>Campylobacterales</taxon>
        <taxon>Campylobacteraceae</taxon>
        <taxon>Campylobacter</taxon>
    </lineage>
</organism>
<dbReference type="RefSeq" id="WP_348519116.1">
    <property type="nucleotide sequence ID" value="NZ_CP155620.1"/>
</dbReference>
<protein>
    <submittedName>
        <fullName evidence="1">Uncharacterized protein</fullName>
    </submittedName>
</protein>
<name>A0AAU7EA12_9BACT</name>